<dbReference type="GO" id="GO:0006355">
    <property type="term" value="P:regulation of DNA-templated transcription"/>
    <property type="evidence" value="ECO:0007669"/>
    <property type="project" value="InterPro"/>
</dbReference>
<dbReference type="SMART" id="SM00862">
    <property type="entry name" value="Trans_reg_C"/>
    <property type="match status" value="1"/>
</dbReference>
<feature type="modified residue" description="4-aspartylphosphate" evidence="7">
    <location>
        <position position="411"/>
    </location>
</feature>
<dbReference type="RefSeq" id="WP_017742218.1">
    <property type="nucleotide sequence ID" value="NZ_KQ976354.1"/>
</dbReference>
<dbReference type="SUPFAM" id="SSF47226">
    <property type="entry name" value="Histidine-containing phosphotransfer domain, HPT domain"/>
    <property type="match status" value="1"/>
</dbReference>
<dbReference type="InterPro" id="IPR001867">
    <property type="entry name" value="OmpR/PhoB-type_DNA-bd"/>
</dbReference>
<feature type="modified residue" description="4-aspartylphosphate" evidence="7">
    <location>
        <position position="51"/>
    </location>
</feature>
<proteinExistence type="predicted"/>
<evidence type="ECO:0000256" key="1">
    <source>
        <dbReference type="ARBA" id="ARBA00022553"/>
    </source>
</evidence>
<evidence type="ECO:0000313" key="13">
    <source>
        <dbReference type="Proteomes" id="UP000076925"/>
    </source>
</evidence>
<dbReference type="CDD" id="cd17574">
    <property type="entry name" value="REC_OmpR"/>
    <property type="match status" value="1"/>
</dbReference>
<dbReference type="Pfam" id="PF01627">
    <property type="entry name" value="Hpt"/>
    <property type="match status" value="1"/>
</dbReference>
<feature type="domain" description="HPt" evidence="10">
    <location>
        <begin position="253"/>
        <end position="354"/>
    </location>
</feature>
<keyword evidence="4 8" id="KW-0238">DNA-binding</keyword>
<feature type="domain" description="Response regulatory" evidence="9">
    <location>
        <begin position="2"/>
        <end position="116"/>
    </location>
</feature>
<evidence type="ECO:0000259" key="9">
    <source>
        <dbReference type="PROSITE" id="PS50110"/>
    </source>
</evidence>
<evidence type="ECO:0000256" key="2">
    <source>
        <dbReference type="ARBA" id="ARBA00023012"/>
    </source>
</evidence>
<dbReference type="Gene3D" id="1.10.10.10">
    <property type="entry name" value="Winged helix-like DNA-binding domain superfamily/Winged helix DNA-binding domain"/>
    <property type="match status" value="1"/>
</dbReference>
<evidence type="ECO:0000256" key="7">
    <source>
        <dbReference type="PROSITE-ProRule" id="PRU00169"/>
    </source>
</evidence>
<keyword evidence="2" id="KW-0902">Two-component regulatory system</keyword>
<feature type="domain" description="Response regulatory" evidence="9">
    <location>
        <begin position="359"/>
        <end position="478"/>
    </location>
</feature>
<keyword evidence="5" id="KW-0804">Transcription</keyword>
<dbReference type="OrthoDB" id="442759at2"/>
<dbReference type="AlphaFoldDB" id="A0A139XG63"/>
<feature type="domain" description="Response regulatory" evidence="9">
    <location>
        <begin position="487"/>
        <end position="604"/>
    </location>
</feature>
<dbReference type="InterPro" id="IPR036388">
    <property type="entry name" value="WH-like_DNA-bd_sf"/>
</dbReference>
<comment type="caution">
    <text evidence="12">The sequence shown here is derived from an EMBL/GenBank/DDBJ whole genome shotgun (WGS) entry which is preliminary data.</text>
</comment>
<name>A0A139XG63_9CYAN</name>
<dbReference type="InterPro" id="IPR036641">
    <property type="entry name" value="HPT_dom_sf"/>
</dbReference>
<gene>
    <name evidence="12" type="ORF">WA1_00365</name>
</gene>
<dbReference type="SUPFAM" id="SSF52172">
    <property type="entry name" value="CheY-like"/>
    <property type="match status" value="3"/>
</dbReference>
<feature type="DNA-binding region" description="OmpR/PhoB-type" evidence="8">
    <location>
        <begin position="124"/>
        <end position="224"/>
    </location>
</feature>
<dbReference type="InterPro" id="IPR001789">
    <property type="entry name" value="Sig_transdc_resp-reg_receiver"/>
</dbReference>
<dbReference type="PROSITE" id="PS50894">
    <property type="entry name" value="HPT"/>
    <property type="match status" value="1"/>
</dbReference>
<evidence type="ECO:0000256" key="6">
    <source>
        <dbReference type="PROSITE-ProRule" id="PRU00110"/>
    </source>
</evidence>
<dbReference type="CDD" id="cd19935">
    <property type="entry name" value="REC_OmpR_CusR-like"/>
    <property type="match status" value="1"/>
</dbReference>
<dbReference type="Pfam" id="PF00486">
    <property type="entry name" value="Trans_reg_C"/>
    <property type="match status" value="1"/>
</dbReference>
<dbReference type="InterPro" id="IPR039420">
    <property type="entry name" value="WalR-like"/>
</dbReference>
<dbReference type="Pfam" id="PF00072">
    <property type="entry name" value="Response_reg"/>
    <property type="match status" value="2"/>
</dbReference>
<dbReference type="GO" id="GO:0000976">
    <property type="term" value="F:transcription cis-regulatory region binding"/>
    <property type="evidence" value="ECO:0007669"/>
    <property type="project" value="TreeGrafter"/>
</dbReference>
<feature type="modified residue" description="Phosphohistidine" evidence="6">
    <location>
        <position position="293"/>
    </location>
</feature>
<dbReference type="Gene3D" id="1.20.120.160">
    <property type="entry name" value="HPT domain"/>
    <property type="match status" value="1"/>
</dbReference>
<dbReference type="GO" id="GO:0005829">
    <property type="term" value="C:cytosol"/>
    <property type="evidence" value="ECO:0007669"/>
    <property type="project" value="TreeGrafter"/>
</dbReference>
<dbReference type="SUPFAM" id="SSF46894">
    <property type="entry name" value="C-terminal effector domain of the bipartite response regulators"/>
    <property type="match status" value="1"/>
</dbReference>
<sequence length="620" mass="69675">MRILLVEDDNLLAQAVAAYLTEQRYVVDIAVDGQDGWELVAVCDYDVILLDVILPKIDGISLCRQLRQDGYQMPILLLTAKDTKTDKVMGLDAGADDYLVKPFDFPELAARIRALLRRGNSSLPPVLEWGSLRLDPSSCEVSYDRQLLHLTPKEFSVLELFLRNSQRVFSRSAIIDRLWGADIDPPEENTIKSHIKSLRQKLKAAGAPYNFIETVYGLGYRLKALSDEQNGQETPEEPNSLKHQTLSVAIAKAQEEFKARVGSRIVILEQAVNALREGKLDIQLQNLAEQEAHKLAGSLGSFGFAKGSQLAYKMEHLLGGGILVNQSQSPRLSKLVMKLQHELEHTPSEQVSPQQQQDVLVLLSDDRQFVEELVEEATVRGIQVKIVTNITFVRSAIDNLQIHHNLSLLLDLTCQPNLQENFKLIAELSNRTPPIPVIVFTDQSHFTNRVEVARAGGHGFLHKSMPKNLVFQQVNQVLQRLGSVEAKVMVVDDDREVLTVVQKLLEPWGFKVTTLGDPRQFWDNLTEFSPNVLILDAKMPYINGIELCQVVRNDPFWSKLPVLFLTAYTTEINTVERIFAAGADDCVSKPVMGEQLVTRILNRLKRSLAENPCTNINIKR</sequence>
<accession>A0A139XG63</accession>
<evidence type="ECO:0000256" key="8">
    <source>
        <dbReference type="PROSITE-ProRule" id="PRU01091"/>
    </source>
</evidence>
<feature type="domain" description="OmpR/PhoB-type" evidence="11">
    <location>
        <begin position="124"/>
        <end position="224"/>
    </location>
</feature>
<keyword evidence="13" id="KW-1185">Reference proteome</keyword>
<evidence type="ECO:0000256" key="5">
    <source>
        <dbReference type="ARBA" id="ARBA00023163"/>
    </source>
</evidence>
<dbReference type="PANTHER" id="PTHR48111">
    <property type="entry name" value="REGULATOR OF RPOS"/>
    <property type="match status" value="1"/>
</dbReference>
<dbReference type="Gene3D" id="6.10.250.690">
    <property type="match status" value="1"/>
</dbReference>
<dbReference type="PANTHER" id="PTHR48111:SF15">
    <property type="entry name" value="OMPR SUBFAMILY"/>
    <property type="match status" value="1"/>
</dbReference>
<evidence type="ECO:0000259" key="11">
    <source>
        <dbReference type="PROSITE" id="PS51755"/>
    </source>
</evidence>
<dbReference type="GO" id="GO:0000156">
    <property type="term" value="F:phosphorelay response regulator activity"/>
    <property type="evidence" value="ECO:0007669"/>
    <property type="project" value="TreeGrafter"/>
</dbReference>
<protein>
    <submittedName>
        <fullName evidence="12">Transcriptional regulator</fullName>
    </submittedName>
</protein>
<dbReference type="FunFam" id="3.40.50.2300:FF:000002">
    <property type="entry name" value="DNA-binding response regulator PhoP"/>
    <property type="match status" value="1"/>
</dbReference>
<evidence type="ECO:0000313" key="12">
    <source>
        <dbReference type="EMBL" id="KYC43661.1"/>
    </source>
</evidence>
<dbReference type="Gene3D" id="3.40.50.2300">
    <property type="match status" value="3"/>
</dbReference>
<evidence type="ECO:0000256" key="3">
    <source>
        <dbReference type="ARBA" id="ARBA00023015"/>
    </source>
</evidence>
<dbReference type="InterPro" id="IPR008207">
    <property type="entry name" value="Sig_transdc_His_kin_Hpt_dom"/>
</dbReference>
<dbReference type="InterPro" id="IPR016032">
    <property type="entry name" value="Sig_transdc_resp-reg_C-effctor"/>
</dbReference>
<dbReference type="STRING" id="128403.WA1_00365"/>
<dbReference type="PROSITE" id="PS50110">
    <property type="entry name" value="RESPONSE_REGULATORY"/>
    <property type="match status" value="3"/>
</dbReference>
<evidence type="ECO:0000259" key="10">
    <source>
        <dbReference type="PROSITE" id="PS50894"/>
    </source>
</evidence>
<feature type="modified residue" description="4-aspartylphosphate" evidence="7">
    <location>
        <position position="536"/>
    </location>
</feature>
<keyword evidence="3" id="KW-0805">Transcription regulation</keyword>
<dbReference type="EMBL" id="ANNX02000012">
    <property type="protein sequence ID" value="KYC43661.1"/>
    <property type="molecule type" value="Genomic_DNA"/>
</dbReference>
<dbReference type="PROSITE" id="PS51755">
    <property type="entry name" value="OMPR_PHOB"/>
    <property type="match status" value="1"/>
</dbReference>
<dbReference type="Proteomes" id="UP000076925">
    <property type="component" value="Unassembled WGS sequence"/>
</dbReference>
<evidence type="ECO:0000256" key="4">
    <source>
        <dbReference type="ARBA" id="ARBA00023125"/>
    </source>
</evidence>
<dbReference type="GO" id="GO:0032993">
    <property type="term" value="C:protein-DNA complex"/>
    <property type="evidence" value="ECO:0007669"/>
    <property type="project" value="TreeGrafter"/>
</dbReference>
<dbReference type="CDD" id="cd00383">
    <property type="entry name" value="trans_reg_C"/>
    <property type="match status" value="1"/>
</dbReference>
<organism evidence="12 13">
    <name type="scientific">Scytonema hofmannii PCC 7110</name>
    <dbReference type="NCBI Taxonomy" id="128403"/>
    <lineage>
        <taxon>Bacteria</taxon>
        <taxon>Bacillati</taxon>
        <taxon>Cyanobacteriota</taxon>
        <taxon>Cyanophyceae</taxon>
        <taxon>Nostocales</taxon>
        <taxon>Scytonemataceae</taxon>
        <taxon>Scytonema</taxon>
    </lineage>
</organism>
<reference evidence="12 13" key="1">
    <citation type="journal article" date="2013" name="Genome Biol. Evol.">
        <title>Genomes of Stigonematalean cyanobacteria (subsection V) and the evolution of oxygenic photosynthesis from prokaryotes to plastids.</title>
        <authorList>
            <person name="Dagan T."/>
            <person name="Roettger M."/>
            <person name="Stucken K."/>
            <person name="Landan G."/>
            <person name="Koch R."/>
            <person name="Major P."/>
            <person name="Gould S.B."/>
            <person name="Goremykin V.V."/>
            <person name="Rippka R."/>
            <person name="Tandeau de Marsac N."/>
            <person name="Gugger M."/>
            <person name="Lockhart P.J."/>
            <person name="Allen J.F."/>
            <person name="Brune I."/>
            <person name="Maus I."/>
            <person name="Puhler A."/>
            <person name="Martin W.F."/>
        </authorList>
    </citation>
    <scope>NUCLEOTIDE SEQUENCE [LARGE SCALE GENOMIC DNA]</scope>
    <source>
        <strain evidence="12 13">PCC 7110</strain>
    </source>
</reference>
<keyword evidence="1 7" id="KW-0597">Phosphoprotein</keyword>
<dbReference type="SMART" id="SM00448">
    <property type="entry name" value="REC"/>
    <property type="match status" value="3"/>
</dbReference>
<dbReference type="InterPro" id="IPR011006">
    <property type="entry name" value="CheY-like_superfamily"/>
</dbReference>